<evidence type="ECO:0000256" key="2">
    <source>
        <dbReference type="ARBA" id="ARBA00004851"/>
    </source>
</evidence>
<dbReference type="GO" id="GO:0045493">
    <property type="term" value="P:xylan catabolic process"/>
    <property type="evidence" value="ECO:0007669"/>
    <property type="project" value="UniProtKB-UniPathway"/>
</dbReference>
<dbReference type="InterPro" id="IPR001000">
    <property type="entry name" value="GH10_dom"/>
</dbReference>
<evidence type="ECO:0000256" key="3">
    <source>
        <dbReference type="ARBA" id="ARBA00022651"/>
    </source>
</evidence>
<keyword evidence="3 11" id="KW-0858">Xylan degradation</keyword>
<dbReference type="PROSITE" id="PS51760">
    <property type="entry name" value="GH10_2"/>
    <property type="match status" value="1"/>
</dbReference>
<comment type="similarity">
    <text evidence="9">Belongs to the glycosyl hydrolase 10 (cellulase F) family.</text>
</comment>
<comment type="caution">
    <text evidence="11">The sequence shown here is derived from an EMBL/GenBank/DDBJ whole genome shotgun (WGS) entry which is preliminary data.</text>
</comment>
<dbReference type="Gene3D" id="3.20.20.80">
    <property type="entry name" value="Glycosidases"/>
    <property type="match status" value="1"/>
</dbReference>
<name>A0A841TU62_9BACL</name>
<evidence type="ECO:0000256" key="8">
    <source>
        <dbReference type="PROSITE-ProRule" id="PRU10061"/>
    </source>
</evidence>
<keyword evidence="4 9" id="KW-0378">Hydrolase</keyword>
<dbReference type="PROSITE" id="PS00591">
    <property type="entry name" value="GH10_1"/>
    <property type="match status" value="1"/>
</dbReference>
<dbReference type="InterPro" id="IPR031158">
    <property type="entry name" value="GH10_AS"/>
</dbReference>
<evidence type="ECO:0000313" key="12">
    <source>
        <dbReference type="Proteomes" id="UP000553776"/>
    </source>
</evidence>
<dbReference type="EMBL" id="JACJVR010000045">
    <property type="protein sequence ID" value="MBB6692047.1"/>
    <property type="molecule type" value="Genomic_DNA"/>
</dbReference>
<proteinExistence type="inferred from homology"/>
<keyword evidence="12" id="KW-1185">Reference proteome</keyword>
<evidence type="ECO:0000259" key="10">
    <source>
        <dbReference type="PROSITE" id="PS51760"/>
    </source>
</evidence>
<dbReference type="RefSeq" id="WP_185136042.1">
    <property type="nucleotide sequence ID" value="NZ_JACJVR010000045.1"/>
</dbReference>
<keyword evidence="6 9" id="KW-0326">Glycosidase</keyword>
<dbReference type="Proteomes" id="UP000553776">
    <property type="component" value="Unassembled WGS sequence"/>
</dbReference>
<dbReference type="PANTHER" id="PTHR31490">
    <property type="entry name" value="GLYCOSYL HYDROLASE"/>
    <property type="match status" value="1"/>
</dbReference>
<keyword evidence="5 9" id="KW-0119">Carbohydrate metabolism</keyword>
<evidence type="ECO:0000256" key="7">
    <source>
        <dbReference type="ARBA" id="ARBA00023326"/>
    </source>
</evidence>
<dbReference type="Pfam" id="PF00331">
    <property type="entry name" value="Glyco_hydro_10"/>
    <property type="match status" value="1"/>
</dbReference>
<accession>A0A841TU62</accession>
<feature type="domain" description="GH10" evidence="10">
    <location>
        <begin position="7"/>
        <end position="336"/>
    </location>
</feature>
<dbReference type="InterPro" id="IPR017853">
    <property type="entry name" value="GH"/>
</dbReference>
<dbReference type="PRINTS" id="PR00134">
    <property type="entry name" value="GLHYDRLASE10"/>
</dbReference>
<protein>
    <recommendedName>
        <fullName evidence="9">Beta-xylanase</fullName>
        <ecNumber evidence="9">3.2.1.8</ecNumber>
    </recommendedName>
</protein>
<evidence type="ECO:0000313" key="11">
    <source>
        <dbReference type="EMBL" id="MBB6692047.1"/>
    </source>
</evidence>
<comment type="pathway">
    <text evidence="2">Glycan degradation; xylan degradation.</text>
</comment>
<reference evidence="11 12" key="1">
    <citation type="submission" date="2020-08" db="EMBL/GenBank/DDBJ databases">
        <title>Cohnella phylogeny.</title>
        <authorList>
            <person name="Dunlap C."/>
        </authorList>
    </citation>
    <scope>NUCLEOTIDE SEQUENCE [LARGE SCALE GENOMIC DNA]</scope>
    <source>
        <strain evidence="11 12">DSM 25239</strain>
    </source>
</reference>
<dbReference type="AlphaFoldDB" id="A0A841TU62"/>
<dbReference type="UniPathway" id="UPA00114"/>
<gene>
    <name evidence="11" type="ORF">H7B90_11615</name>
</gene>
<dbReference type="SMART" id="SM00633">
    <property type="entry name" value="Glyco_10"/>
    <property type="match status" value="1"/>
</dbReference>
<comment type="catalytic activity">
    <reaction evidence="1 9">
        <text>Endohydrolysis of (1-&gt;4)-beta-D-xylosidic linkages in xylans.</text>
        <dbReference type="EC" id="3.2.1.8"/>
    </reaction>
</comment>
<evidence type="ECO:0000256" key="1">
    <source>
        <dbReference type="ARBA" id="ARBA00000681"/>
    </source>
</evidence>
<evidence type="ECO:0000256" key="4">
    <source>
        <dbReference type="ARBA" id="ARBA00022801"/>
    </source>
</evidence>
<keyword evidence="7 9" id="KW-0624">Polysaccharide degradation</keyword>
<dbReference type="InterPro" id="IPR044846">
    <property type="entry name" value="GH10"/>
</dbReference>
<evidence type="ECO:0000256" key="6">
    <source>
        <dbReference type="ARBA" id="ARBA00023295"/>
    </source>
</evidence>
<dbReference type="GO" id="GO:0031176">
    <property type="term" value="F:endo-1,4-beta-xylanase activity"/>
    <property type="evidence" value="ECO:0007669"/>
    <property type="project" value="UniProtKB-EC"/>
</dbReference>
<feature type="active site" description="Nucleophile" evidence="8">
    <location>
        <position position="246"/>
    </location>
</feature>
<evidence type="ECO:0000256" key="9">
    <source>
        <dbReference type="RuleBase" id="RU361174"/>
    </source>
</evidence>
<sequence>MTQRQALEDIPKLREVFEPYFRIGAAVNPSTLTAQRELLARHFNSVTAENEMKFASLHPEEERYAFEEADRIVDFAAAHGMAVRGHTLVWHNQTPPWVFQNPSGGAADRETLLARMKSHIETVVSRYKGLIYAWDVVNEAVSDDGGELLRPSKWLDIAGEDFIAKAFEYAHAADPQALLFYNDYNESVPEKREKICELVRSLKEREVPIHGVGLQAHWNLVHPSLDDIRQAIERYASLGVKLHVTELDVSVFLHEDRRTDLKEPEAGMLERQAERYGRIFRLFKEYGEHIESVTFWGAADDYTWLDNFPVRGRKNWPFLFDAGHRPKPSFREVVEAARS</sequence>
<dbReference type="PANTHER" id="PTHR31490:SF90">
    <property type="entry name" value="ENDO-1,4-BETA-XYLANASE A"/>
    <property type="match status" value="1"/>
</dbReference>
<organism evidence="11 12">
    <name type="scientific">Cohnella xylanilytica</name>
    <dbReference type="NCBI Taxonomy" id="557555"/>
    <lineage>
        <taxon>Bacteria</taxon>
        <taxon>Bacillati</taxon>
        <taxon>Bacillota</taxon>
        <taxon>Bacilli</taxon>
        <taxon>Bacillales</taxon>
        <taxon>Paenibacillaceae</taxon>
        <taxon>Cohnella</taxon>
    </lineage>
</organism>
<dbReference type="SUPFAM" id="SSF51445">
    <property type="entry name" value="(Trans)glycosidases"/>
    <property type="match status" value="1"/>
</dbReference>
<evidence type="ECO:0000256" key="5">
    <source>
        <dbReference type="ARBA" id="ARBA00023277"/>
    </source>
</evidence>
<dbReference type="EC" id="3.2.1.8" evidence="9"/>